<dbReference type="InterPro" id="IPR021799">
    <property type="entry name" value="PIN-like_prokaryotic"/>
</dbReference>
<reference evidence="1 2" key="1">
    <citation type="journal article" date="2016" name="Nat. Commun.">
        <title>Thousands of microbial genomes shed light on interconnected biogeochemical processes in an aquifer system.</title>
        <authorList>
            <person name="Anantharaman K."/>
            <person name="Brown C.T."/>
            <person name="Hug L.A."/>
            <person name="Sharon I."/>
            <person name="Castelle C.J."/>
            <person name="Probst A.J."/>
            <person name="Thomas B.C."/>
            <person name="Singh A."/>
            <person name="Wilkins M.J."/>
            <person name="Karaoz U."/>
            <person name="Brodie E.L."/>
            <person name="Williams K.H."/>
            <person name="Hubbard S.S."/>
            <person name="Banfield J.F."/>
        </authorList>
    </citation>
    <scope>NUCLEOTIDE SEQUENCE [LARGE SCALE GENOMIC DNA]</scope>
</reference>
<dbReference type="STRING" id="1802401.A3B21_01805"/>
<dbReference type="PANTHER" id="PTHR39550">
    <property type="entry name" value="SLL0658 PROTEIN"/>
    <property type="match status" value="1"/>
</dbReference>
<dbReference type="AlphaFoldDB" id="A0A1F7UPB8"/>
<dbReference type="Pfam" id="PF11848">
    <property type="entry name" value="DUF3368"/>
    <property type="match status" value="1"/>
</dbReference>
<evidence type="ECO:0000313" key="2">
    <source>
        <dbReference type="Proteomes" id="UP000176897"/>
    </source>
</evidence>
<gene>
    <name evidence="1" type="ORF">A3B21_01805</name>
</gene>
<comment type="caution">
    <text evidence="1">The sequence shown here is derived from an EMBL/GenBank/DDBJ whole genome shotgun (WGS) entry which is preliminary data.</text>
</comment>
<evidence type="ECO:0000313" key="1">
    <source>
        <dbReference type="EMBL" id="OGL80089.1"/>
    </source>
</evidence>
<evidence type="ECO:0008006" key="3">
    <source>
        <dbReference type="Google" id="ProtNLM"/>
    </source>
</evidence>
<protein>
    <recommendedName>
        <fullName evidence="3">DUF3368 domain-containing protein</fullName>
    </recommendedName>
</protein>
<dbReference type="EMBL" id="MGEJ01000014">
    <property type="protein sequence ID" value="OGL80089.1"/>
    <property type="molecule type" value="Genomic_DNA"/>
</dbReference>
<sequence length="167" mass="18199">MRAIVDSGPIIALSKVGLLDLLPVLFETIIVPEDVRNEVARAGETRPGFEIASLTCVQVMTVDSGARNGIEQTYDLDMGEAACLVLAGREEDAVLIIDDAKALAAAKQLGLPWIRTGKVLITAFEVSLLTMQEAERAIEHLYAEHYLGATARRDVLAMLRRAGRQQR</sequence>
<dbReference type="PANTHER" id="PTHR39550:SF1">
    <property type="entry name" value="SLL0658 PROTEIN"/>
    <property type="match status" value="1"/>
</dbReference>
<dbReference type="Proteomes" id="UP000176897">
    <property type="component" value="Unassembled WGS sequence"/>
</dbReference>
<proteinExistence type="predicted"/>
<organism evidence="1 2">
    <name type="scientific">Candidatus Uhrbacteria bacterium RIFCSPLOWO2_01_FULL_47_24</name>
    <dbReference type="NCBI Taxonomy" id="1802401"/>
    <lineage>
        <taxon>Bacteria</taxon>
        <taxon>Candidatus Uhriibacteriota</taxon>
    </lineage>
</organism>
<accession>A0A1F7UPB8</accession>
<name>A0A1F7UPB8_9BACT</name>